<dbReference type="Pfam" id="PF17197">
    <property type="entry name" value="DUF5134"/>
    <property type="match status" value="1"/>
</dbReference>
<evidence type="ECO:0000256" key="2">
    <source>
        <dbReference type="SAM" id="SignalP"/>
    </source>
</evidence>
<protein>
    <submittedName>
        <fullName evidence="3">DUF5134 domain-containing protein</fullName>
    </submittedName>
</protein>
<dbReference type="InterPro" id="IPR033458">
    <property type="entry name" value="DUF5134"/>
</dbReference>
<comment type="caution">
    <text evidence="3">The sequence shown here is derived from an EMBL/GenBank/DDBJ whole genome shotgun (WGS) entry which is preliminary data.</text>
</comment>
<feature type="chain" id="PRO_5026316276" evidence="2">
    <location>
        <begin position="20"/>
        <end position="196"/>
    </location>
</feature>
<evidence type="ECO:0000313" key="4">
    <source>
        <dbReference type="Proteomes" id="UP000477722"/>
    </source>
</evidence>
<feature type="transmembrane region" description="Helical" evidence="1">
    <location>
        <begin position="94"/>
        <end position="112"/>
    </location>
</feature>
<keyword evidence="1" id="KW-0812">Transmembrane</keyword>
<sequence length="196" mass="18972">MAGSLVTGWLLVVVSTATAALCLARASAPDTGRCERRTARTEGAMGAGMALMAAPGLSGGTGVWGAVSLAALFAAIALRSLLFAGGEAHRLHHGIEAGAMVYMAVLMAHAAGTGAHHGHGGHGGHGGAGPPAATLALLAYFAAFVLRTGVRLAPAPAGPPAAAAGAAAGGGRWAPELGTACRLSLALGMVAMLVAL</sequence>
<evidence type="ECO:0000313" key="3">
    <source>
        <dbReference type="EMBL" id="NGO72545.1"/>
    </source>
</evidence>
<keyword evidence="1" id="KW-1133">Transmembrane helix</keyword>
<name>A0A6G4X4U4_9ACTN</name>
<organism evidence="3 4">
    <name type="scientific">Streptomyces boncukensis</name>
    <dbReference type="NCBI Taxonomy" id="2711219"/>
    <lineage>
        <taxon>Bacteria</taxon>
        <taxon>Bacillati</taxon>
        <taxon>Actinomycetota</taxon>
        <taxon>Actinomycetes</taxon>
        <taxon>Kitasatosporales</taxon>
        <taxon>Streptomycetaceae</taxon>
        <taxon>Streptomyces</taxon>
    </lineage>
</organism>
<feature type="signal peptide" evidence="2">
    <location>
        <begin position="1"/>
        <end position="19"/>
    </location>
</feature>
<gene>
    <name evidence="3" type="ORF">G5C65_30160</name>
</gene>
<evidence type="ECO:0000256" key="1">
    <source>
        <dbReference type="SAM" id="Phobius"/>
    </source>
</evidence>
<keyword evidence="2" id="KW-0732">Signal</keyword>
<dbReference type="AlphaFoldDB" id="A0A6G4X4U4"/>
<accession>A0A6G4X4U4</accession>
<feature type="transmembrane region" description="Helical" evidence="1">
    <location>
        <begin position="132"/>
        <end position="150"/>
    </location>
</feature>
<dbReference type="EMBL" id="JAAKZZ010000484">
    <property type="protein sequence ID" value="NGO72545.1"/>
    <property type="molecule type" value="Genomic_DNA"/>
</dbReference>
<feature type="transmembrane region" description="Helical" evidence="1">
    <location>
        <begin position="62"/>
        <end position="82"/>
    </location>
</feature>
<keyword evidence="1" id="KW-0472">Membrane</keyword>
<proteinExistence type="predicted"/>
<dbReference type="Proteomes" id="UP000477722">
    <property type="component" value="Unassembled WGS sequence"/>
</dbReference>
<dbReference type="RefSeq" id="WP_165302224.1">
    <property type="nucleotide sequence ID" value="NZ_JAAKZZ010000484.1"/>
</dbReference>
<reference evidence="3 4" key="1">
    <citation type="submission" date="2020-02" db="EMBL/GenBank/DDBJ databases">
        <title>Whole-genome analyses of novel actinobacteria.</title>
        <authorList>
            <person name="Sahin N."/>
            <person name="Tatar D."/>
        </authorList>
    </citation>
    <scope>NUCLEOTIDE SEQUENCE [LARGE SCALE GENOMIC DNA]</scope>
    <source>
        <strain evidence="3 4">SB3404</strain>
    </source>
</reference>
<keyword evidence="4" id="KW-1185">Reference proteome</keyword>